<evidence type="ECO:0000313" key="1">
    <source>
        <dbReference type="EMBL" id="ABN06119.1"/>
    </source>
</evidence>
<gene>
    <name evidence="1" type="ORF">MtrDRAFT_AC150800g34v2</name>
</gene>
<protein>
    <submittedName>
        <fullName evidence="1">Uncharacterized protein</fullName>
    </submittedName>
</protein>
<proteinExistence type="predicted"/>
<sequence length="69" mass="8173">MDYSSQVVDPTQTYEYVERFQGYDRMEEENIFYQPQEEEEAEDEEVADDEEVPQDVVVDYLQADNIVPA</sequence>
<dbReference type="EMBL" id="AC150800">
    <property type="protein sequence ID" value="ABN06119.1"/>
    <property type="molecule type" value="Genomic_DNA"/>
</dbReference>
<organism evidence="1">
    <name type="scientific">Medicago truncatula</name>
    <name type="common">Barrel medic</name>
    <name type="synonym">Medicago tribuloides</name>
    <dbReference type="NCBI Taxonomy" id="3880"/>
    <lineage>
        <taxon>Eukaryota</taxon>
        <taxon>Viridiplantae</taxon>
        <taxon>Streptophyta</taxon>
        <taxon>Embryophyta</taxon>
        <taxon>Tracheophyta</taxon>
        <taxon>Spermatophyta</taxon>
        <taxon>Magnoliopsida</taxon>
        <taxon>eudicotyledons</taxon>
        <taxon>Gunneridae</taxon>
        <taxon>Pentapetalae</taxon>
        <taxon>rosids</taxon>
        <taxon>fabids</taxon>
        <taxon>Fabales</taxon>
        <taxon>Fabaceae</taxon>
        <taxon>Papilionoideae</taxon>
        <taxon>50 kb inversion clade</taxon>
        <taxon>NPAAA clade</taxon>
        <taxon>Hologalegina</taxon>
        <taxon>IRL clade</taxon>
        <taxon>Trifolieae</taxon>
        <taxon>Medicago</taxon>
    </lineage>
</organism>
<name>A2Q2I2_MEDTR</name>
<accession>A2Q2I2</accession>
<reference evidence="1" key="2">
    <citation type="submission" date="2007-03" db="EMBL/GenBank/DDBJ databases">
        <authorList>
            <consortium name="The International Medicago Genome Annotation Group"/>
        </authorList>
    </citation>
    <scope>NUCLEOTIDE SEQUENCE</scope>
</reference>
<dbReference type="AlphaFoldDB" id="A2Q2I2"/>
<reference evidence="1" key="1">
    <citation type="submission" date="2004-11" db="EMBL/GenBank/DDBJ databases">
        <authorList>
            <person name="Town C.D."/>
        </authorList>
    </citation>
    <scope>NUCLEOTIDE SEQUENCE</scope>
</reference>